<dbReference type="PANTHER" id="PTHR36451:SF1">
    <property type="entry name" value="OMEGA-HYDROXY-BETA-DIHYDROMENAQUINONE-9 SULFOTRANSFERASE STF3"/>
    <property type="match status" value="1"/>
</dbReference>
<dbReference type="PANTHER" id="PTHR36451">
    <property type="entry name" value="PAPS-DEPENDENT SULFOTRANSFERASE STF3"/>
    <property type="match status" value="1"/>
</dbReference>
<dbReference type="Proteomes" id="UP000321533">
    <property type="component" value="Chromosome"/>
</dbReference>
<keyword evidence="2" id="KW-1185">Reference proteome</keyword>
<dbReference type="AlphaFoldDB" id="A0A5B8VE46"/>
<proteinExistence type="predicted"/>
<dbReference type="SUPFAM" id="SSF52540">
    <property type="entry name" value="P-loop containing nucleoside triphosphate hydrolases"/>
    <property type="match status" value="1"/>
</dbReference>
<reference evidence="1 2" key="1">
    <citation type="journal article" date="2016" name="Int. J. Syst. Evol. Microbiol.">
        <title>Panacibacter ginsenosidivorans gen. nov., sp. nov., with ginsenoside converting activity isolated from soil of a ginseng field.</title>
        <authorList>
            <person name="Siddiqi M.Z."/>
            <person name="Muhammad Shafi S."/>
            <person name="Choi K.D."/>
            <person name="Im W.T."/>
        </authorList>
    </citation>
    <scope>NUCLEOTIDE SEQUENCE [LARGE SCALE GENOMIC DNA]</scope>
    <source>
        <strain evidence="1 2">Gsoil1550</strain>
    </source>
</reference>
<dbReference type="InterPro" id="IPR027417">
    <property type="entry name" value="P-loop_NTPase"/>
</dbReference>
<dbReference type="EMBL" id="CP042435">
    <property type="protein sequence ID" value="QEC69592.1"/>
    <property type="molecule type" value="Genomic_DNA"/>
</dbReference>
<dbReference type="OrthoDB" id="5432096at2"/>
<dbReference type="InterPro" id="IPR052736">
    <property type="entry name" value="Stf3_sulfotransferase"/>
</dbReference>
<sequence length="305" mass="35973">MSNFLSKNEYLLQKPIIIFGTGRSGTTVISDIILHHEELAWHNNWQELLPKSATINYLRRLFDNGLWHITGMNTQNNKSLINQVLFRPIERYDFWEVVTGPRIDFSRGFLLNERATDEEKQQMRLHFAKMVKYQNRKRLAFKLTGPARMEYLLSVFPDAQFVQITREPVATIRSWLEIHWSSQMTEQLWWNGAYTEEEKEKSKEYAKDPALFVAFQYKKLMETTAYEINKLKPDVYTTRYEDFVKDAKGFIANMMHHLGLPHSKQVDKFMEKISVQNRNNRAAKSAKTEISEETKKKILEIVGNI</sequence>
<dbReference type="Gene3D" id="3.40.50.300">
    <property type="entry name" value="P-loop containing nucleotide triphosphate hydrolases"/>
    <property type="match status" value="1"/>
</dbReference>
<evidence type="ECO:0000313" key="1">
    <source>
        <dbReference type="EMBL" id="QEC69592.1"/>
    </source>
</evidence>
<protein>
    <submittedName>
        <fullName evidence="1">Sulfotransferase</fullName>
    </submittedName>
</protein>
<evidence type="ECO:0000313" key="2">
    <source>
        <dbReference type="Proteomes" id="UP000321533"/>
    </source>
</evidence>
<keyword evidence="1" id="KW-0808">Transferase</keyword>
<dbReference type="KEGG" id="pgin:FRZ67_20645"/>
<accession>A0A5B8VE46</accession>
<dbReference type="RefSeq" id="WP_147192468.1">
    <property type="nucleotide sequence ID" value="NZ_CP042435.1"/>
</dbReference>
<dbReference type="Pfam" id="PF13469">
    <property type="entry name" value="Sulfotransfer_3"/>
    <property type="match status" value="1"/>
</dbReference>
<gene>
    <name evidence="1" type="ORF">FRZ67_20645</name>
</gene>
<dbReference type="GO" id="GO:0016740">
    <property type="term" value="F:transferase activity"/>
    <property type="evidence" value="ECO:0007669"/>
    <property type="project" value="UniProtKB-KW"/>
</dbReference>
<name>A0A5B8VE46_9BACT</name>
<organism evidence="1 2">
    <name type="scientific">Panacibacter ginsenosidivorans</name>
    <dbReference type="NCBI Taxonomy" id="1813871"/>
    <lineage>
        <taxon>Bacteria</taxon>
        <taxon>Pseudomonadati</taxon>
        <taxon>Bacteroidota</taxon>
        <taxon>Chitinophagia</taxon>
        <taxon>Chitinophagales</taxon>
        <taxon>Chitinophagaceae</taxon>
        <taxon>Panacibacter</taxon>
    </lineage>
</organism>